<dbReference type="GO" id="GO:0004479">
    <property type="term" value="F:methionyl-tRNA formyltransferase activity"/>
    <property type="evidence" value="ECO:0007669"/>
    <property type="project" value="TreeGrafter"/>
</dbReference>
<dbReference type="OrthoDB" id="9802815at2"/>
<evidence type="ECO:0000313" key="4">
    <source>
        <dbReference type="Proteomes" id="UP000295215"/>
    </source>
</evidence>
<organism evidence="3 4">
    <name type="scientific">Myroides indicus</name>
    <dbReference type="NCBI Taxonomy" id="1323422"/>
    <lineage>
        <taxon>Bacteria</taxon>
        <taxon>Pseudomonadati</taxon>
        <taxon>Bacteroidota</taxon>
        <taxon>Flavobacteriia</taxon>
        <taxon>Flavobacteriales</taxon>
        <taxon>Flavobacteriaceae</taxon>
        <taxon>Myroides</taxon>
    </lineage>
</organism>
<dbReference type="AlphaFoldDB" id="A0A4R7F5P9"/>
<dbReference type="SUPFAM" id="SSF50486">
    <property type="entry name" value="FMT C-terminal domain-like"/>
    <property type="match status" value="1"/>
</dbReference>
<dbReference type="Gene3D" id="3.40.50.12230">
    <property type="match status" value="1"/>
</dbReference>
<gene>
    <name evidence="3" type="ORF">C8P70_10332</name>
</gene>
<dbReference type="PANTHER" id="PTHR11138">
    <property type="entry name" value="METHIONYL-TRNA FORMYLTRANSFERASE"/>
    <property type="match status" value="1"/>
</dbReference>
<dbReference type="InterPro" id="IPR011034">
    <property type="entry name" value="Formyl_transferase-like_C_sf"/>
</dbReference>
<evidence type="ECO:0000259" key="2">
    <source>
        <dbReference type="Pfam" id="PF02911"/>
    </source>
</evidence>
<dbReference type="Pfam" id="PF00551">
    <property type="entry name" value="Formyl_trans_N"/>
    <property type="match status" value="1"/>
</dbReference>
<reference evidence="3 4" key="1">
    <citation type="submission" date="2019-03" db="EMBL/GenBank/DDBJ databases">
        <title>Genomic Encyclopedia of Archaeal and Bacterial Type Strains, Phase II (KMG-II): from individual species to whole genera.</title>
        <authorList>
            <person name="Goeker M."/>
        </authorList>
    </citation>
    <scope>NUCLEOTIDE SEQUENCE [LARGE SCALE GENOMIC DNA]</scope>
    <source>
        <strain evidence="3 4">DSM 28213</strain>
    </source>
</reference>
<feature type="domain" description="Formyl transferase N-terminal" evidence="1">
    <location>
        <begin position="4"/>
        <end position="169"/>
    </location>
</feature>
<dbReference type="EMBL" id="SOAG01000003">
    <property type="protein sequence ID" value="TDS65012.1"/>
    <property type="molecule type" value="Genomic_DNA"/>
</dbReference>
<dbReference type="InterPro" id="IPR002376">
    <property type="entry name" value="Formyl_transf_N"/>
</dbReference>
<dbReference type="Pfam" id="PF02911">
    <property type="entry name" value="Formyl_trans_C"/>
    <property type="match status" value="1"/>
</dbReference>
<proteinExistence type="predicted"/>
<evidence type="ECO:0000259" key="1">
    <source>
        <dbReference type="Pfam" id="PF00551"/>
    </source>
</evidence>
<sequence length="319" mass="35938">MHKILVIGAVNTTKHILNQLVKHGFNIVGVLGHEPAMIERVSGWTDLKTQAENLSIAYKGFVRINEIENIIWAKEKAPDIIFAVGFSQLISEEWLQMPSLGCIGFHPTYLPKGRGRAPLAWITLEQSIGSATFFLMGKGADDGPVFVQETFLVEKEDDATSVEQKIEKAIIKSLDKWLPELKKGVWEPIIQDEEEASWYGKRSLEDGNINWNNSANYIDRLIKASTHPHPGAYTYFKDAKVIIWKSEVETKIPIKGVVGRILLTDDKRGLLVQCGTGLVWLKNIEKTENLKINVGDKLGYNIEDEIFKIKSILKSLQNE</sequence>
<keyword evidence="4" id="KW-1185">Reference proteome</keyword>
<feature type="domain" description="Formyl transferase C-terminal" evidence="2">
    <location>
        <begin position="205"/>
        <end position="291"/>
    </location>
</feature>
<dbReference type="InterPro" id="IPR005793">
    <property type="entry name" value="Formyl_trans_C"/>
</dbReference>
<accession>A0A4R7F5P9</accession>
<dbReference type="Proteomes" id="UP000295215">
    <property type="component" value="Unassembled WGS sequence"/>
</dbReference>
<keyword evidence="3" id="KW-0808">Transferase</keyword>
<evidence type="ECO:0000313" key="3">
    <source>
        <dbReference type="EMBL" id="TDS65012.1"/>
    </source>
</evidence>
<protein>
    <submittedName>
        <fullName evidence="3">Methionyl-tRNA formyltransferase</fullName>
    </submittedName>
</protein>
<dbReference type="GO" id="GO:0005829">
    <property type="term" value="C:cytosol"/>
    <property type="evidence" value="ECO:0007669"/>
    <property type="project" value="TreeGrafter"/>
</dbReference>
<dbReference type="InterPro" id="IPR036477">
    <property type="entry name" value="Formyl_transf_N_sf"/>
</dbReference>
<name>A0A4R7F5P9_9FLAO</name>
<dbReference type="SUPFAM" id="SSF53328">
    <property type="entry name" value="Formyltransferase"/>
    <property type="match status" value="1"/>
</dbReference>
<comment type="caution">
    <text evidence="3">The sequence shown here is derived from an EMBL/GenBank/DDBJ whole genome shotgun (WGS) entry which is preliminary data.</text>
</comment>
<dbReference type="PANTHER" id="PTHR11138:SF5">
    <property type="entry name" value="METHIONYL-TRNA FORMYLTRANSFERASE, MITOCHONDRIAL"/>
    <property type="match status" value="1"/>
</dbReference>
<dbReference type="RefSeq" id="WP_133711622.1">
    <property type="nucleotide sequence ID" value="NZ_SOAG01000003.1"/>
</dbReference>